<dbReference type="Pfam" id="PF00400">
    <property type="entry name" value="WD40"/>
    <property type="match status" value="5"/>
</dbReference>
<evidence type="ECO:0000256" key="9">
    <source>
        <dbReference type="PROSITE-ProRule" id="PRU00221"/>
    </source>
</evidence>
<evidence type="ECO:0000313" key="13">
    <source>
        <dbReference type="Proteomes" id="UP000256601"/>
    </source>
</evidence>
<dbReference type="VEuPathDB" id="FungiDB:YALI0_F18480g"/>
<name>A0A1H6PKK5_YARLL</name>
<keyword evidence="9" id="KW-0853">WD repeat</keyword>
<dbReference type="PANTHER" id="PTHR46027">
    <property type="entry name" value="PEROXISOMAL TARGETING SIGNAL 2 RECEPTOR"/>
    <property type="match status" value="1"/>
</dbReference>
<dbReference type="AlphaFoldDB" id="A0A1H6PKK5"/>
<keyword evidence="3" id="KW-0813">Transport</keyword>
<evidence type="ECO:0000313" key="10">
    <source>
        <dbReference type="EMBL" id="AOW07376.1"/>
    </source>
</evidence>
<dbReference type="PANTHER" id="PTHR46027:SF1">
    <property type="entry name" value="PEROXISOMAL TARGETING SIGNAL 2 RECEPTOR"/>
    <property type="match status" value="1"/>
</dbReference>
<proteinExistence type="inferred from homology"/>
<gene>
    <name evidence="11" type="ORF">B0I71DRAFT_44588</name>
    <name evidence="10" type="ORF">YALI1_F24635g</name>
</gene>
<dbReference type="Gene3D" id="2.130.10.10">
    <property type="entry name" value="YVTN repeat-like/Quinoprotein amine dehydrogenase"/>
    <property type="match status" value="1"/>
</dbReference>
<dbReference type="GO" id="GO:0062137">
    <property type="term" value="C:cargo receptor complex"/>
    <property type="evidence" value="ECO:0007669"/>
    <property type="project" value="EnsemblFungi"/>
</dbReference>
<dbReference type="InterPro" id="IPR036322">
    <property type="entry name" value="WD40_repeat_dom_sf"/>
</dbReference>
<feature type="repeat" description="WD" evidence="9">
    <location>
        <begin position="267"/>
        <end position="299"/>
    </location>
</feature>
<evidence type="ECO:0000256" key="7">
    <source>
        <dbReference type="ARBA" id="ARBA00024017"/>
    </source>
</evidence>
<sequence length="356" mass="39090">MLGFKTQGFNGYAANYSPFFNDKIAVGTAANYGLVGNGKLFILGISPEGRMVCEGQFDTQDGIFDVAWSEQHENHVATACGDGSVKLFDIKAGAFPLVSFKEHTREVFSVNWNMANKALFCTSSWDSTIKIWTPERTNSIMTLGQPAPAQGTNASAHIGRQTAPNQAAAQECIYSAKFSPHTDSIIASAHSTGMVKVWDTRAPQPLQQQFSTQQTESGGPPEVLSLDWNKYRPTVIATGGVDRSVQVYDIRMTQPAANQPVQPLSLILGHRLPVRGVSWSPHHADLLLSCSYDMTARVWRDASTGGNYLARQRGGTEVKCMDRHTEFVIGGDWSLWGDPGWITTVGWDQMVYVWHA</sequence>
<protein>
    <recommendedName>
        <fullName evidence="8">Peroxin-7</fullName>
    </recommendedName>
</protein>
<dbReference type="Proteomes" id="UP000256601">
    <property type="component" value="Unassembled WGS sequence"/>
</dbReference>
<evidence type="ECO:0000256" key="2">
    <source>
        <dbReference type="ARBA" id="ARBA00004514"/>
    </source>
</evidence>
<evidence type="ECO:0000313" key="12">
    <source>
        <dbReference type="Proteomes" id="UP000182444"/>
    </source>
</evidence>
<dbReference type="EMBL" id="KZ857339">
    <property type="protein sequence ID" value="RDW25010.1"/>
    <property type="molecule type" value="Genomic_DNA"/>
</dbReference>
<evidence type="ECO:0000256" key="8">
    <source>
        <dbReference type="ARBA" id="ARBA00032565"/>
    </source>
</evidence>
<dbReference type="eggNOG" id="KOG0277">
    <property type="taxonomic scope" value="Eukaryota"/>
</dbReference>
<dbReference type="PROSITE" id="PS50082">
    <property type="entry name" value="WD_REPEATS_2"/>
    <property type="match status" value="2"/>
</dbReference>
<evidence type="ECO:0000256" key="3">
    <source>
        <dbReference type="ARBA" id="ARBA00022448"/>
    </source>
</evidence>
<evidence type="ECO:0000256" key="5">
    <source>
        <dbReference type="ARBA" id="ARBA00022927"/>
    </source>
</evidence>
<dbReference type="VEuPathDB" id="FungiDB:YALI1_F24635g"/>
<evidence type="ECO:0000313" key="11">
    <source>
        <dbReference type="EMBL" id="RDW25010.1"/>
    </source>
</evidence>
<dbReference type="SUPFAM" id="SSF50978">
    <property type="entry name" value="WD40 repeat-like"/>
    <property type="match status" value="1"/>
</dbReference>
<evidence type="ECO:0000256" key="6">
    <source>
        <dbReference type="ARBA" id="ARBA00023140"/>
    </source>
</evidence>
<dbReference type="InterPro" id="IPR044536">
    <property type="entry name" value="PEX7"/>
</dbReference>
<dbReference type="RefSeq" id="XP_505580.1">
    <property type="nucleotide sequence ID" value="XM_505580.1"/>
</dbReference>
<dbReference type="EMBL" id="CP017558">
    <property type="protein sequence ID" value="AOW07376.1"/>
    <property type="molecule type" value="Genomic_DNA"/>
</dbReference>
<evidence type="ECO:0000256" key="1">
    <source>
        <dbReference type="ARBA" id="ARBA00004253"/>
    </source>
</evidence>
<feature type="repeat" description="WD" evidence="9">
    <location>
        <begin position="100"/>
        <end position="142"/>
    </location>
</feature>
<dbReference type="OMA" id="FAVHWNL"/>
<dbReference type="InterPro" id="IPR015943">
    <property type="entry name" value="WD40/YVTN_repeat-like_dom_sf"/>
</dbReference>
<reference evidence="11 13" key="2">
    <citation type="submission" date="2018-07" db="EMBL/GenBank/DDBJ databases">
        <title>Draft Genome Assemblies for Five Robust Yarrowia lipolytica Strains Exhibiting High Lipid Production and Pentose Sugar Utilization and Sugar Alcohol Secretion from Undetoxified Lignocellulosic Biomass Hydrolysates.</title>
        <authorList>
            <consortium name="DOE Joint Genome Institute"/>
            <person name="Walker C."/>
            <person name="Ryu S."/>
            <person name="Na H."/>
            <person name="Zane M."/>
            <person name="LaButti K."/>
            <person name="Lipzen A."/>
            <person name="Haridas S."/>
            <person name="Barry K."/>
            <person name="Grigoriev I.V."/>
            <person name="Quarterman J."/>
            <person name="Slininger P."/>
            <person name="Dien B."/>
            <person name="Trinh C.T."/>
        </authorList>
    </citation>
    <scope>NUCLEOTIDE SEQUENCE [LARGE SCALE GENOMIC DNA]</scope>
    <source>
        <strain evidence="11 13">YB392</strain>
    </source>
</reference>
<dbReference type="GO" id="GO:0005782">
    <property type="term" value="C:peroxisomal matrix"/>
    <property type="evidence" value="ECO:0007669"/>
    <property type="project" value="UniProtKB-SubCell"/>
</dbReference>
<dbReference type="SMART" id="SM00320">
    <property type="entry name" value="WD40"/>
    <property type="match status" value="6"/>
</dbReference>
<dbReference type="GO" id="GO:0005053">
    <property type="term" value="F:peroxisome matrix targeting signal-2 binding"/>
    <property type="evidence" value="ECO:0007669"/>
    <property type="project" value="EnsemblFungi"/>
</dbReference>
<dbReference type="GO" id="GO:0016560">
    <property type="term" value="P:protein import into peroxisome matrix, docking"/>
    <property type="evidence" value="ECO:0007669"/>
    <property type="project" value="EnsemblFungi"/>
</dbReference>
<organism evidence="10 12">
    <name type="scientific">Yarrowia lipolytica</name>
    <name type="common">Candida lipolytica</name>
    <dbReference type="NCBI Taxonomy" id="4952"/>
    <lineage>
        <taxon>Eukaryota</taxon>
        <taxon>Fungi</taxon>
        <taxon>Dikarya</taxon>
        <taxon>Ascomycota</taxon>
        <taxon>Saccharomycotina</taxon>
        <taxon>Dipodascomycetes</taxon>
        <taxon>Dipodascales</taxon>
        <taxon>Dipodascales incertae sedis</taxon>
        <taxon>Yarrowia</taxon>
    </lineage>
</organism>
<dbReference type="GO" id="GO:0005829">
    <property type="term" value="C:cytosol"/>
    <property type="evidence" value="ECO:0007669"/>
    <property type="project" value="UniProtKB-SubCell"/>
</dbReference>
<dbReference type="GO" id="GO:0005778">
    <property type="term" value="C:peroxisomal membrane"/>
    <property type="evidence" value="ECO:0007669"/>
    <property type="project" value="EnsemblFungi"/>
</dbReference>
<dbReference type="OrthoDB" id="273771at2759"/>
<keyword evidence="6" id="KW-0576">Peroxisome</keyword>
<accession>A0A1H6PKK5</accession>
<dbReference type="Proteomes" id="UP000182444">
    <property type="component" value="Chromosome 1F"/>
</dbReference>
<evidence type="ECO:0000256" key="4">
    <source>
        <dbReference type="ARBA" id="ARBA00022490"/>
    </source>
</evidence>
<dbReference type="PROSITE" id="PS50294">
    <property type="entry name" value="WD_REPEATS_REGION"/>
    <property type="match status" value="1"/>
</dbReference>
<comment type="similarity">
    <text evidence="7">Belongs to the WD repeat peroxin-7 family.</text>
</comment>
<keyword evidence="5" id="KW-0653">Protein transport</keyword>
<keyword evidence="4" id="KW-0963">Cytoplasm</keyword>
<dbReference type="InterPro" id="IPR001680">
    <property type="entry name" value="WD40_rpt"/>
</dbReference>
<comment type="subcellular location">
    <subcellularLocation>
        <location evidence="2">Cytoplasm</location>
        <location evidence="2">Cytosol</location>
    </subcellularLocation>
    <subcellularLocation>
        <location evidence="1">Peroxisome matrix</location>
    </subcellularLocation>
</comment>
<dbReference type="KEGG" id="yli:2907870"/>
<reference evidence="10 12" key="1">
    <citation type="journal article" date="2016" name="PLoS ONE">
        <title>Sequence Assembly of Yarrowia lipolytica Strain W29/CLIB89 Shows Transposable Element Diversity.</title>
        <authorList>
            <person name="Magnan C."/>
            <person name="Yu J."/>
            <person name="Chang I."/>
            <person name="Jahn E."/>
            <person name="Kanomata Y."/>
            <person name="Wu J."/>
            <person name="Zeller M."/>
            <person name="Oakes M."/>
            <person name="Baldi P."/>
            <person name="Sandmeyer S."/>
        </authorList>
    </citation>
    <scope>NUCLEOTIDE SEQUENCE [LARGE SCALE GENOMIC DNA]</scope>
    <source>
        <strain evidence="10">CLIB89</strain>
        <strain evidence="12">CLIB89(W29)</strain>
    </source>
</reference>
<dbReference type="GeneID" id="2907870"/>